<dbReference type="AlphaFoldDB" id="A0A016WBF6"/>
<name>A0A016WBF6_9BILA</name>
<comment type="caution">
    <text evidence="1">The sequence shown here is derived from an EMBL/GenBank/DDBJ whole genome shotgun (WGS) entry which is preliminary data.</text>
</comment>
<dbReference type="Proteomes" id="UP000024635">
    <property type="component" value="Unassembled WGS sequence"/>
</dbReference>
<proteinExistence type="predicted"/>
<evidence type="ECO:0000313" key="2">
    <source>
        <dbReference type="Proteomes" id="UP000024635"/>
    </source>
</evidence>
<keyword evidence="2" id="KW-1185">Reference proteome</keyword>
<accession>A0A016WBF6</accession>
<reference evidence="2" key="1">
    <citation type="journal article" date="2015" name="Nat. Genet.">
        <title>The genome and transcriptome of the zoonotic hookworm Ancylostoma ceylanicum identify infection-specific gene families.</title>
        <authorList>
            <person name="Schwarz E.M."/>
            <person name="Hu Y."/>
            <person name="Antoshechkin I."/>
            <person name="Miller M.M."/>
            <person name="Sternberg P.W."/>
            <person name="Aroian R.V."/>
        </authorList>
    </citation>
    <scope>NUCLEOTIDE SEQUENCE</scope>
    <source>
        <strain evidence="2">HY135</strain>
    </source>
</reference>
<protein>
    <submittedName>
        <fullName evidence="1">Uncharacterized protein</fullName>
    </submittedName>
</protein>
<dbReference type="EMBL" id="JARK01000419">
    <property type="protein sequence ID" value="EYC37154.1"/>
    <property type="molecule type" value="Genomic_DNA"/>
</dbReference>
<gene>
    <name evidence="1" type="primary">Acey_s0819.g2523</name>
    <name evidence="1" type="ORF">Y032_0819g2523</name>
</gene>
<sequence length="75" mass="8988">MVKKKGKKFRANLNHVARKRRQTEKNKKKCRSSVYTGIGRKYQSLEENEVVMQNNVDGRDQRLEEPLYAKFERVF</sequence>
<organism evidence="1 2">
    <name type="scientific">Ancylostoma ceylanicum</name>
    <dbReference type="NCBI Taxonomy" id="53326"/>
    <lineage>
        <taxon>Eukaryota</taxon>
        <taxon>Metazoa</taxon>
        <taxon>Ecdysozoa</taxon>
        <taxon>Nematoda</taxon>
        <taxon>Chromadorea</taxon>
        <taxon>Rhabditida</taxon>
        <taxon>Rhabditina</taxon>
        <taxon>Rhabditomorpha</taxon>
        <taxon>Strongyloidea</taxon>
        <taxon>Ancylostomatidae</taxon>
        <taxon>Ancylostomatinae</taxon>
        <taxon>Ancylostoma</taxon>
    </lineage>
</organism>
<evidence type="ECO:0000313" key="1">
    <source>
        <dbReference type="EMBL" id="EYC37154.1"/>
    </source>
</evidence>